<dbReference type="InterPro" id="IPR013783">
    <property type="entry name" value="Ig-like_fold"/>
</dbReference>
<dbReference type="KEGG" id="talb:FTW19_03990"/>
<name>A0A5B9E7V6_9BACT</name>
<feature type="domain" description="Golvesin/Xly CBD-like" evidence="7">
    <location>
        <begin position="604"/>
        <end position="723"/>
    </location>
</feature>
<evidence type="ECO:0000256" key="2">
    <source>
        <dbReference type="ARBA" id="ARBA00022723"/>
    </source>
</evidence>
<evidence type="ECO:0000313" key="8">
    <source>
        <dbReference type="EMBL" id="QEE27245.1"/>
    </source>
</evidence>
<evidence type="ECO:0000256" key="5">
    <source>
        <dbReference type="ARBA" id="ARBA00023014"/>
    </source>
</evidence>
<dbReference type="Pfam" id="PF25275">
    <property type="entry name" value="Golvesin_C"/>
    <property type="match status" value="1"/>
</dbReference>
<evidence type="ECO:0000256" key="1">
    <source>
        <dbReference type="ARBA" id="ARBA00022485"/>
    </source>
</evidence>
<dbReference type="SUPFAM" id="SSF51905">
    <property type="entry name" value="FAD/NAD(P)-binding domain"/>
    <property type="match status" value="1"/>
</dbReference>
<dbReference type="EMBL" id="CP042806">
    <property type="protein sequence ID" value="QEE27245.1"/>
    <property type="molecule type" value="Genomic_DNA"/>
</dbReference>
<dbReference type="CDD" id="cd00146">
    <property type="entry name" value="PKD"/>
    <property type="match status" value="1"/>
</dbReference>
<keyword evidence="4" id="KW-0408">Iron</keyword>
<dbReference type="InterPro" id="IPR035986">
    <property type="entry name" value="PKD_dom_sf"/>
</dbReference>
<dbReference type="GO" id="GO:0051539">
    <property type="term" value="F:4 iron, 4 sulfur cluster binding"/>
    <property type="evidence" value="ECO:0007669"/>
    <property type="project" value="UniProtKB-KW"/>
</dbReference>
<feature type="chain" id="PRO_5022758733" evidence="6">
    <location>
        <begin position="29"/>
        <end position="731"/>
    </location>
</feature>
<dbReference type="PANTHER" id="PTHR43498:SF1">
    <property type="entry name" value="COB--COM HETERODISULFIDE REDUCTASE IRON-SULFUR SUBUNIT A"/>
    <property type="match status" value="1"/>
</dbReference>
<dbReference type="Gene3D" id="3.50.50.60">
    <property type="entry name" value="FAD/NAD(P)-binding domain"/>
    <property type="match status" value="1"/>
</dbReference>
<dbReference type="InterPro" id="IPR039650">
    <property type="entry name" value="HdrA-like"/>
</dbReference>
<keyword evidence="5" id="KW-0411">Iron-sulfur</keyword>
<dbReference type="PANTHER" id="PTHR43498">
    <property type="entry name" value="FERREDOXIN:COB-COM HETERODISULFIDE REDUCTASE SUBUNIT A"/>
    <property type="match status" value="1"/>
</dbReference>
<keyword evidence="2" id="KW-0479">Metal-binding</keyword>
<evidence type="ECO:0000313" key="9">
    <source>
        <dbReference type="Proteomes" id="UP000321820"/>
    </source>
</evidence>
<feature type="signal peptide" evidence="6">
    <location>
        <begin position="1"/>
        <end position="28"/>
    </location>
</feature>
<sequence>MRFKRIRTWMIGCAIATFAMQQVSLAQASQMDVVVYGATPAGITAAVAAAREGRHVLLLEPSAHIGGIVAGGLTKTDIGRRETIGGLPAEFFARVLAHYERAFGKDSEQARATKGGLFFEPHVAEQVFEEMLSEAKVTVLKDRQLTAASLGPNHLQSIMVQSPDKSLQQIVGKVFIDTSYEGDLMAAAHVPYRVGREGAAEYNESLAGMNRGPHELIGKGDQRLQAYSIRSTITNRADLRLPFPKPQHYTPEAFADFLAHIHQKNIHTFQQLFPDVPEWGPVNGKSDPNKADDVDGNLNYVEADSATRRAVYEHTRDLWLTFWYMLQNDPSLSDEFKQTAREWGLPKDEFTDTANVSSQLYVREARRMIGRYLMTQNDVQHDRTKPDGIAIGSYVIDSHPVQTILTEKGLIQEGGNIAGWTDPYSIPYRSITPVSPDNLLVPVDLSATHIAYCTIRMEPVFMELGQAAGLAASMAIVKNIAVQEISTDQLRKRLSEQKVPLDPMFRPRVAIEIENPATPGTPVQFHVKALEVRSPLTQYFWNFDGSGSVQSTDASPKWSFTSGKPYTVSLIVVDSDGNSSLIARRTIGGTAEGTPDVTLHYEQAQEHGLWDKTAIAGLDERDLVAWHDLNNDKGKKSVRFEAKLSRPGTYRLAIAYPKSTRRATNVPITVTTIQETRTLRLNEKVKDTPFAFVPLADFHIAQGESPSVTVGTDGTDGDVAIEAIRWLWIGE</sequence>
<evidence type="ECO:0000256" key="3">
    <source>
        <dbReference type="ARBA" id="ARBA00023002"/>
    </source>
</evidence>
<dbReference type="RefSeq" id="WP_147646438.1">
    <property type="nucleotide sequence ID" value="NZ_CP042806.1"/>
</dbReference>
<keyword evidence="3" id="KW-0560">Oxidoreductase</keyword>
<dbReference type="GO" id="GO:0046872">
    <property type="term" value="F:metal ion binding"/>
    <property type="evidence" value="ECO:0007669"/>
    <property type="project" value="UniProtKB-KW"/>
</dbReference>
<dbReference type="Gene3D" id="2.60.40.10">
    <property type="entry name" value="Immunoglobulins"/>
    <property type="match status" value="1"/>
</dbReference>
<dbReference type="InterPro" id="IPR036188">
    <property type="entry name" value="FAD/NAD-bd_sf"/>
</dbReference>
<evidence type="ECO:0000259" key="7">
    <source>
        <dbReference type="Pfam" id="PF25275"/>
    </source>
</evidence>
<dbReference type="Pfam" id="PF12831">
    <property type="entry name" value="FAD_oxidored"/>
    <property type="match status" value="1"/>
</dbReference>
<accession>A0A5B9E7V6</accession>
<evidence type="ECO:0000256" key="6">
    <source>
        <dbReference type="SAM" id="SignalP"/>
    </source>
</evidence>
<dbReference type="OrthoDB" id="615715at2"/>
<proteinExistence type="predicted"/>
<organism evidence="8 9">
    <name type="scientific">Terriglobus albidus</name>
    <dbReference type="NCBI Taxonomy" id="1592106"/>
    <lineage>
        <taxon>Bacteria</taxon>
        <taxon>Pseudomonadati</taxon>
        <taxon>Acidobacteriota</taxon>
        <taxon>Terriglobia</taxon>
        <taxon>Terriglobales</taxon>
        <taxon>Acidobacteriaceae</taxon>
        <taxon>Terriglobus</taxon>
    </lineage>
</organism>
<dbReference type="SUPFAM" id="SSF49299">
    <property type="entry name" value="PKD domain"/>
    <property type="match status" value="1"/>
</dbReference>
<keyword evidence="6" id="KW-0732">Signal</keyword>
<dbReference type="GO" id="GO:0016491">
    <property type="term" value="F:oxidoreductase activity"/>
    <property type="evidence" value="ECO:0007669"/>
    <property type="project" value="UniProtKB-KW"/>
</dbReference>
<dbReference type="AlphaFoldDB" id="A0A5B9E7V6"/>
<protein>
    <submittedName>
        <fullName evidence="8">FAD-dependent oxidoreductase</fullName>
    </submittedName>
</protein>
<gene>
    <name evidence="8" type="ORF">FTW19_03990</name>
</gene>
<reference evidence="8 9" key="1">
    <citation type="submission" date="2019-08" db="EMBL/GenBank/DDBJ databases">
        <title>Complete genome sequence of Terriglobus albidus strain ORNL.</title>
        <authorList>
            <person name="Podar M."/>
        </authorList>
    </citation>
    <scope>NUCLEOTIDE SEQUENCE [LARGE SCALE GENOMIC DNA]</scope>
    <source>
        <strain evidence="8 9">ORNL</strain>
    </source>
</reference>
<dbReference type="InterPro" id="IPR033803">
    <property type="entry name" value="CBD-like_Golvesin-Xly"/>
</dbReference>
<keyword evidence="9" id="KW-1185">Reference proteome</keyword>
<dbReference type="Proteomes" id="UP000321820">
    <property type="component" value="Chromosome"/>
</dbReference>
<evidence type="ECO:0000256" key="4">
    <source>
        <dbReference type="ARBA" id="ARBA00023004"/>
    </source>
</evidence>
<keyword evidence="1" id="KW-0004">4Fe-4S</keyword>